<dbReference type="OrthoDB" id="5242547at2"/>
<dbReference type="InterPro" id="IPR017853">
    <property type="entry name" value="GH"/>
</dbReference>
<dbReference type="EMBL" id="SDPU01000028">
    <property type="protein sequence ID" value="RYU10800.1"/>
    <property type="molecule type" value="Genomic_DNA"/>
</dbReference>
<evidence type="ECO:0000313" key="6">
    <source>
        <dbReference type="EMBL" id="RYU10800.1"/>
    </source>
</evidence>
<evidence type="ECO:0000256" key="1">
    <source>
        <dbReference type="ARBA" id="ARBA00008875"/>
    </source>
</evidence>
<evidence type="ECO:0000259" key="5">
    <source>
        <dbReference type="Pfam" id="PF01229"/>
    </source>
</evidence>
<keyword evidence="7" id="KW-1185">Reference proteome</keyword>
<proteinExistence type="inferred from homology"/>
<dbReference type="AlphaFoldDB" id="A0A4Q5IXB8"/>
<gene>
    <name evidence="6" type="ORF">ETU37_16285</name>
</gene>
<dbReference type="Pfam" id="PF01229">
    <property type="entry name" value="Glyco_hydro_39"/>
    <property type="match status" value="2"/>
</dbReference>
<protein>
    <submittedName>
        <fullName evidence="6">Xylan 1,4-beta-xylosidase</fullName>
    </submittedName>
</protein>
<dbReference type="Proteomes" id="UP000291189">
    <property type="component" value="Unassembled WGS sequence"/>
</dbReference>
<dbReference type="GO" id="GO:0004553">
    <property type="term" value="F:hydrolase activity, hydrolyzing O-glycosyl compounds"/>
    <property type="evidence" value="ECO:0007669"/>
    <property type="project" value="TreeGrafter"/>
</dbReference>
<evidence type="ECO:0000256" key="2">
    <source>
        <dbReference type="ARBA" id="ARBA00022801"/>
    </source>
</evidence>
<evidence type="ECO:0000256" key="3">
    <source>
        <dbReference type="ARBA" id="ARBA00023295"/>
    </source>
</evidence>
<keyword evidence="3" id="KW-0326">Glycosidase</keyword>
<dbReference type="PANTHER" id="PTHR12631:SF10">
    <property type="entry name" value="BETA-XYLOSIDASE-LIKE PROTEIN-RELATED"/>
    <property type="match status" value="1"/>
</dbReference>
<reference evidence="6 7" key="1">
    <citation type="submission" date="2019-01" db="EMBL/GenBank/DDBJ databases">
        <title>Nocardioides guangzhouensis sp. nov., an actinobacterium isolated from soil.</title>
        <authorList>
            <person name="Fu Y."/>
            <person name="Cai Y."/>
            <person name="Lin Z."/>
            <person name="Chen P."/>
        </authorList>
    </citation>
    <scope>NUCLEOTIDE SEQUENCE [LARGE SCALE GENOMIC DNA]</scope>
    <source>
        <strain evidence="6 7">NBRC 105384</strain>
    </source>
</reference>
<evidence type="ECO:0000313" key="7">
    <source>
        <dbReference type="Proteomes" id="UP000291189"/>
    </source>
</evidence>
<dbReference type="InterPro" id="IPR051923">
    <property type="entry name" value="Glycosyl_Hydrolase_39"/>
</dbReference>
<feature type="region of interest" description="Disordered" evidence="4">
    <location>
        <begin position="1"/>
        <end position="45"/>
    </location>
</feature>
<dbReference type="InterPro" id="IPR049166">
    <property type="entry name" value="GH39_cat"/>
</dbReference>
<dbReference type="SUPFAM" id="SSF51011">
    <property type="entry name" value="Glycosyl hydrolase domain"/>
    <property type="match status" value="1"/>
</dbReference>
<comment type="similarity">
    <text evidence="1">Belongs to the glycosyl hydrolase 39 family.</text>
</comment>
<accession>A0A4Q5IXB8</accession>
<evidence type="ECO:0000256" key="4">
    <source>
        <dbReference type="SAM" id="MobiDB-lite"/>
    </source>
</evidence>
<dbReference type="Gene3D" id="2.60.40.1500">
    <property type="entry name" value="Glycosyl hydrolase domain, family 39"/>
    <property type="match status" value="1"/>
</dbReference>
<sequence length="618" mass="65988">MGAAEGRGLAHRRAGDARRERPRGRPGPAVRRAGPHRRPGVSSLRAEAGVGQVTLTWPAVADAVGYVVHHGAGPDSLAPLDHGGGDLLVVPCAPYADTRREAGGWYAVAPVRSVEDAPGTPGSPVHAEPLPADAVPEVAVRVDVADRRGRLPRPWRTCIGSEHLSHLLSTDECGGRPIGAESVAALARVHAELGVERVRAHGTLGDDLGVVTTGVDGAPLHDFSRLDAVLDTALGTGVRPVLELGWTPRALAPDEPWHEITPAGLADPPRDLSAWADLVEAFVRHLRERYGDDELARGWALEVWNEPNLGCFWTGDQQDYLDLYDASVAAIRRAHPTLPVAGPATAAVGWLDAFLKHAGGLDILTPHAYGIPPLDLRPVLARHGREDVAVWWTEWGPTPTHFHPVNDHPWVASFTARGMLAAARADAAVACWVSSDHFEELGRPPRLVHGGFGLLSVGNLAKPRFWALRALELLGDEEVGTSVSGDGAESLVQAWAGVDPDRVAVTVWNGSLQQHDWAEPRDDLRRTVRLDVAGLASGRYAVRHRRVDADHSHLAKHAADLGVAGWPDEDQWHTLRGLDVLADLPAGPVDVGADGTATLMLDLPTSALSLVELTPASQ</sequence>
<dbReference type="PANTHER" id="PTHR12631">
    <property type="entry name" value="ALPHA-L-IDURONIDASE"/>
    <property type="match status" value="1"/>
</dbReference>
<feature type="domain" description="Glycosyl hydrolases family 39 N-terminal catalytic" evidence="5">
    <location>
        <begin position="139"/>
        <end position="358"/>
    </location>
</feature>
<organism evidence="6 7">
    <name type="scientific">Nocardioides iriomotensis</name>
    <dbReference type="NCBI Taxonomy" id="715784"/>
    <lineage>
        <taxon>Bacteria</taxon>
        <taxon>Bacillati</taxon>
        <taxon>Actinomycetota</taxon>
        <taxon>Actinomycetes</taxon>
        <taxon>Propionibacteriales</taxon>
        <taxon>Nocardioidaceae</taxon>
        <taxon>Nocardioides</taxon>
    </lineage>
</organism>
<feature type="domain" description="Glycosyl hydrolases family 39 N-terminal catalytic" evidence="5">
    <location>
        <begin position="386"/>
        <end position="577"/>
    </location>
</feature>
<comment type="caution">
    <text evidence="6">The sequence shown here is derived from an EMBL/GenBank/DDBJ whole genome shotgun (WGS) entry which is preliminary data.</text>
</comment>
<name>A0A4Q5IXB8_9ACTN</name>
<keyword evidence="2" id="KW-0378">Hydrolase</keyword>
<dbReference type="Gene3D" id="3.20.20.80">
    <property type="entry name" value="Glycosidases"/>
    <property type="match status" value="1"/>
</dbReference>
<dbReference type="SUPFAM" id="SSF51445">
    <property type="entry name" value="(Trans)glycosidases"/>
    <property type="match status" value="1"/>
</dbReference>